<dbReference type="Proteomes" id="UP001630127">
    <property type="component" value="Unassembled WGS sequence"/>
</dbReference>
<sequence length="327" mass="36309">MEQPVLAEFDNQRPPSPQFPLALQKTALSLITNPSTSLPTLSSLLKTLTLHLQGPTHHHRGILSLLSALSDHHPNLRSEISLAVRAFALLPSTPTSSLAHSLSVLFKVADFSNDVADESVFLSLCFRPCKASLRRWLLRNVDKFRVRPSVSITVLLGFTKDPFPLTRKAALDGLVWLCKFIAVEDQSLVQCCYFRATELLFEADDSVRCSAVRAVSVWGQLLVESNRDKCKIDWSDTLFVQLCSLVRDMSMKVRIEAFDALAKVGIVSEDVLLQTLTKKATSATKEKIFLGQYTAKVYKLPASAVAFAIVHGLEDEFFERHIAGKVV</sequence>
<gene>
    <name evidence="1" type="ORF">ACH5RR_005034</name>
</gene>
<evidence type="ECO:0000313" key="1">
    <source>
        <dbReference type="EMBL" id="KAL3536573.1"/>
    </source>
</evidence>
<dbReference type="EMBL" id="JBJUIK010000002">
    <property type="protein sequence ID" value="KAL3536573.1"/>
    <property type="molecule type" value="Genomic_DNA"/>
</dbReference>
<reference evidence="1 2" key="1">
    <citation type="submission" date="2024-11" db="EMBL/GenBank/DDBJ databases">
        <title>A near-complete genome assembly of Cinchona calisaya.</title>
        <authorList>
            <person name="Lian D.C."/>
            <person name="Zhao X.W."/>
            <person name="Wei L."/>
        </authorList>
    </citation>
    <scope>NUCLEOTIDE SEQUENCE [LARGE SCALE GENOMIC DNA]</scope>
    <source>
        <tissue evidence="1">Nenye</tissue>
    </source>
</reference>
<protein>
    <submittedName>
        <fullName evidence="1">Uncharacterized protein</fullName>
    </submittedName>
</protein>
<dbReference type="PANTHER" id="PTHR20938">
    <property type="entry name" value="INTEGRATOR COMPLEX SUBUNIT 4"/>
    <property type="match status" value="1"/>
</dbReference>
<accession>A0ABD3AZC2</accession>
<proteinExistence type="predicted"/>
<dbReference type="InterPro" id="IPR016024">
    <property type="entry name" value="ARM-type_fold"/>
</dbReference>
<dbReference type="Gene3D" id="1.25.10.10">
    <property type="entry name" value="Leucine-rich Repeat Variant"/>
    <property type="match status" value="1"/>
</dbReference>
<dbReference type="AlphaFoldDB" id="A0ABD3AZC2"/>
<evidence type="ECO:0000313" key="2">
    <source>
        <dbReference type="Proteomes" id="UP001630127"/>
    </source>
</evidence>
<name>A0ABD3AZC2_9GENT</name>
<organism evidence="1 2">
    <name type="scientific">Cinchona calisaya</name>
    <dbReference type="NCBI Taxonomy" id="153742"/>
    <lineage>
        <taxon>Eukaryota</taxon>
        <taxon>Viridiplantae</taxon>
        <taxon>Streptophyta</taxon>
        <taxon>Embryophyta</taxon>
        <taxon>Tracheophyta</taxon>
        <taxon>Spermatophyta</taxon>
        <taxon>Magnoliopsida</taxon>
        <taxon>eudicotyledons</taxon>
        <taxon>Gunneridae</taxon>
        <taxon>Pentapetalae</taxon>
        <taxon>asterids</taxon>
        <taxon>lamiids</taxon>
        <taxon>Gentianales</taxon>
        <taxon>Rubiaceae</taxon>
        <taxon>Cinchonoideae</taxon>
        <taxon>Cinchoneae</taxon>
        <taxon>Cinchona</taxon>
    </lineage>
</organism>
<dbReference type="InterPro" id="IPR011989">
    <property type="entry name" value="ARM-like"/>
</dbReference>
<dbReference type="SUPFAM" id="SSF48371">
    <property type="entry name" value="ARM repeat"/>
    <property type="match status" value="1"/>
</dbReference>
<keyword evidence="2" id="KW-1185">Reference proteome</keyword>
<dbReference type="PANTHER" id="PTHR20938:SF0">
    <property type="entry name" value="INTEGRATOR COMPLEX SUBUNIT 4"/>
    <property type="match status" value="1"/>
</dbReference>
<comment type="caution">
    <text evidence="1">The sequence shown here is derived from an EMBL/GenBank/DDBJ whole genome shotgun (WGS) entry which is preliminary data.</text>
</comment>